<reference evidence="1 2" key="2">
    <citation type="journal article" date="2013" name="Environ. Sci. Technol.">
        <title>The 4-tert-butylphenol-utilizing bacterium Sphingobium fuliginis OMI can degrade bisphenols via phenolic ring hydroxylation and meta-cleavage pathway.</title>
        <authorList>
            <person name="Ogata Y."/>
            <person name="Goda S."/>
            <person name="Toyama T."/>
            <person name="Sei K."/>
            <person name="Ike M."/>
        </authorList>
    </citation>
    <scope>NUCLEOTIDE SEQUENCE [LARGE SCALE GENOMIC DNA]</scope>
    <source>
        <strain evidence="1 2">OMI</strain>
    </source>
</reference>
<protein>
    <submittedName>
        <fullName evidence="1">Uncharacterized protein</fullName>
    </submittedName>
</protein>
<evidence type="ECO:0000313" key="2">
    <source>
        <dbReference type="Proteomes" id="UP000221538"/>
    </source>
</evidence>
<gene>
    <name evidence="1" type="ORF">SFOMI_0774</name>
</gene>
<accession>A0A292ZBI6</accession>
<sequence length="41" mass="4507">MMVSGSAGSIAGRFSCAIRMWERRLILRQGREAAGQTKPAR</sequence>
<proteinExistence type="predicted"/>
<dbReference type="Proteomes" id="UP000221538">
    <property type="component" value="Unassembled WGS sequence"/>
</dbReference>
<name>A0A292ZBI6_SPHSA</name>
<comment type="caution">
    <text evidence="1">The sequence shown here is derived from an EMBL/GenBank/DDBJ whole genome shotgun (WGS) entry which is preliminary data.</text>
</comment>
<dbReference type="AlphaFoldDB" id="A0A292ZBI6"/>
<organism evidence="1 2">
    <name type="scientific">Sphingobium fuliginis (strain ATCC 27551)</name>
    <dbReference type="NCBI Taxonomy" id="336203"/>
    <lineage>
        <taxon>Bacteria</taxon>
        <taxon>Pseudomonadati</taxon>
        <taxon>Pseudomonadota</taxon>
        <taxon>Alphaproteobacteria</taxon>
        <taxon>Sphingomonadales</taxon>
        <taxon>Sphingomonadaceae</taxon>
        <taxon>Sphingobium</taxon>
    </lineage>
</organism>
<dbReference type="EMBL" id="BEWI01000030">
    <property type="protein sequence ID" value="GAY20251.1"/>
    <property type="molecule type" value="Genomic_DNA"/>
</dbReference>
<reference evidence="1 2" key="1">
    <citation type="journal article" date="2013" name="Biodegradation">
        <title>Occurrence of 4-tert-butylphenol (4-t-BP) biodegradation in an aquatic sample caused by the presence of Spirodela polyrrhiza and isolation of a 4-t-BP-utilizing bacterium.</title>
        <authorList>
            <person name="Ogata Y."/>
            <person name="Toyama T."/>
            <person name="Yu N."/>
            <person name="Wang X."/>
            <person name="Sei K."/>
            <person name="Ike M."/>
        </authorList>
    </citation>
    <scope>NUCLEOTIDE SEQUENCE [LARGE SCALE GENOMIC DNA]</scope>
    <source>
        <strain evidence="1 2">OMI</strain>
    </source>
</reference>
<evidence type="ECO:0000313" key="1">
    <source>
        <dbReference type="EMBL" id="GAY20251.1"/>
    </source>
</evidence>